<feature type="transmembrane region" description="Helical" evidence="1">
    <location>
        <begin position="80"/>
        <end position="103"/>
    </location>
</feature>
<keyword evidence="1" id="KW-0472">Membrane</keyword>
<name>A0A2I0QWJ8_9BACI</name>
<feature type="transmembrane region" description="Helical" evidence="1">
    <location>
        <begin position="191"/>
        <end position="209"/>
    </location>
</feature>
<evidence type="ECO:0000313" key="3">
    <source>
        <dbReference type="Proteomes" id="UP000243524"/>
    </source>
</evidence>
<dbReference type="Proteomes" id="UP000243524">
    <property type="component" value="Unassembled WGS sequence"/>
</dbReference>
<evidence type="ECO:0000256" key="1">
    <source>
        <dbReference type="SAM" id="Phobius"/>
    </source>
</evidence>
<feature type="transmembrane region" description="Helical" evidence="1">
    <location>
        <begin position="46"/>
        <end position="68"/>
    </location>
</feature>
<sequence length="218" mass="25548">MLGMWQLGPFNIYIPHLIIIFSILISGFLASGLAKRHQLSITPKQAFDLITEAWIVFFIVWKLSYFFYHPADLAENPIVILYFFGGEWGMLLAGVSAGIYSYFHAKKYGLPLTDNLILVLTSGVFIKSIDVLIDYNQLKEYIFLIEGFIYISVLVYFAVFNRYTLIMFFRLLRWILIVWVIFRVATEELQLYFEWTIFAIIVSLILLFSEWKFGKEKV</sequence>
<proteinExistence type="predicted"/>
<comment type="caution">
    <text evidence="2">The sequence shown here is derived from an EMBL/GenBank/DDBJ whole genome shotgun (WGS) entry which is preliminary data.</text>
</comment>
<keyword evidence="1" id="KW-1133">Transmembrane helix</keyword>
<dbReference type="AlphaFoldDB" id="A0A2I0QWJ8"/>
<feature type="transmembrane region" description="Helical" evidence="1">
    <location>
        <begin position="141"/>
        <end position="160"/>
    </location>
</feature>
<keyword evidence="1" id="KW-0812">Transmembrane</keyword>
<keyword evidence="3" id="KW-1185">Reference proteome</keyword>
<evidence type="ECO:0000313" key="2">
    <source>
        <dbReference type="EMBL" id="PKR78726.1"/>
    </source>
</evidence>
<organism evidence="2 3">
    <name type="scientific">Halalkalibacillus sediminis</name>
    <dbReference type="NCBI Taxonomy" id="2018042"/>
    <lineage>
        <taxon>Bacteria</taxon>
        <taxon>Bacillati</taxon>
        <taxon>Bacillota</taxon>
        <taxon>Bacilli</taxon>
        <taxon>Bacillales</taxon>
        <taxon>Bacillaceae</taxon>
        <taxon>Halalkalibacillus</taxon>
    </lineage>
</organism>
<gene>
    <name evidence="2" type="ORF">CEY16_02925</name>
</gene>
<feature type="transmembrane region" description="Helical" evidence="1">
    <location>
        <begin position="167"/>
        <end position="185"/>
    </location>
</feature>
<dbReference type="RefSeq" id="WP_101330469.1">
    <property type="nucleotide sequence ID" value="NZ_PJNH01000001.1"/>
</dbReference>
<dbReference type="OrthoDB" id="1796359at2"/>
<protein>
    <recommendedName>
        <fullName evidence="4">Diacylglyceryl transferase</fullName>
    </recommendedName>
</protein>
<feature type="transmembrane region" description="Helical" evidence="1">
    <location>
        <begin position="115"/>
        <end position="135"/>
    </location>
</feature>
<accession>A0A2I0QWJ8</accession>
<feature type="transmembrane region" description="Helical" evidence="1">
    <location>
        <begin position="12"/>
        <end position="34"/>
    </location>
</feature>
<dbReference type="EMBL" id="PJNH01000001">
    <property type="protein sequence ID" value="PKR78726.1"/>
    <property type="molecule type" value="Genomic_DNA"/>
</dbReference>
<evidence type="ECO:0008006" key="4">
    <source>
        <dbReference type="Google" id="ProtNLM"/>
    </source>
</evidence>
<reference evidence="2 3" key="1">
    <citation type="submission" date="2017-06" db="EMBL/GenBank/DDBJ databases">
        <title>the draft geome sequence of Illustriluteabacillus marina B3227.</title>
        <authorList>
            <person name="He R.-H."/>
            <person name="Du Z.-J."/>
        </authorList>
    </citation>
    <scope>NUCLEOTIDE SEQUENCE [LARGE SCALE GENOMIC DNA]</scope>
    <source>
        <strain evidence="2 3">B3227</strain>
    </source>
</reference>